<evidence type="ECO:0000313" key="1">
    <source>
        <dbReference type="EMBL" id="KAL3518821.1"/>
    </source>
</evidence>
<reference evidence="1 2" key="1">
    <citation type="submission" date="2024-11" db="EMBL/GenBank/DDBJ databases">
        <title>A near-complete genome assembly of Cinchona calisaya.</title>
        <authorList>
            <person name="Lian D.C."/>
            <person name="Zhao X.W."/>
            <person name="Wei L."/>
        </authorList>
    </citation>
    <scope>NUCLEOTIDE SEQUENCE [LARGE SCALE GENOMIC DNA]</scope>
    <source>
        <tissue evidence="1">Nenye</tissue>
    </source>
</reference>
<protein>
    <submittedName>
        <fullName evidence="1">Uncharacterized protein</fullName>
    </submittedName>
</protein>
<accession>A0ABD2ZH84</accession>
<name>A0ABD2ZH84_9GENT</name>
<dbReference type="EMBL" id="JBJUIK010000009">
    <property type="protein sequence ID" value="KAL3518821.1"/>
    <property type="molecule type" value="Genomic_DNA"/>
</dbReference>
<proteinExistence type="predicted"/>
<gene>
    <name evidence="1" type="ORF">ACH5RR_021410</name>
</gene>
<organism evidence="1 2">
    <name type="scientific">Cinchona calisaya</name>
    <dbReference type="NCBI Taxonomy" id="153742"/>
    <lineage>
        <taxon>Eukaryota</taxon>
        <taxon>Viridiplantae</taxon>
        <taxon>Streptophyta</taxon>
        <taxon>Embryophyta</taxon>
        <taxon>Tracheophyta</taxon>
        <taxon>Spermatophyta</taxon>
        <taxon>Magnoliopsida</taxon>
        <taxon>eudicotyledons</taxon>
        <taxon>Gunneridae</taxon>
        <taxon>Pentapetalae</taxon>
        <taxon>asterids</taxon>
        <taxon>lamiids</taxon>
        <taxon>Gentianales</taxon>
        <taxon>Rubiaceae</taxon>
        <taxon>Cinchonoideae</taxon>
        <taxon>Cinchoneae</taxon>
        <taxon>Cinchona</taxon>
    </lineage>
</organism>
<keyword evidence="2" id="KW-1185">Reference proteome</keyword>
<evidence type="ECO:0000313" key="2">
    <source>
        <dbReference type="Proteomes" id="UP001630127"/>
    </source>
</evidence>
<sequence length="67" mass="7324">MYSNLYSLTQSANEVVQSYASQTAEGDQSYSSDRITDEVEFVEEVFAGETDGGKKVGFKESQSEVGL</sequence>
<dbReference type="Proteomes" id="UP001630127">
    <property type="component" value="Unassembled WGS sequence"/>
</dbReference>
<dbReference type="AlphaFoldDB" id="A0ABD2ZH84"/>
<comment type="caution">
    <text evidence="1">The sequence shown here is derived from an EMBL/GenBank/DDBJ whole genome shotgun (WGS) entry which is preliminary data.</text>
</comment>